<feature type="domain" description="Competence protein CoiA-like N-terminal" evidence="2">
    <location>
        <begin position="16"/>
        <end position="61"/>
    </location>
</feature>
<proteinExistence type="predicted"/>
<evidence type="ECO:0000313" key="4">
    <source>
        <dbReference type="EMBL" id="SNZ14289.1"/>
    </source>
</evidence>
<accession>A0A285NXX0</accession>
<dbReference type="EMBL" id="OBEK01000003">
    <property type="protein sequence ID" value="SNZ14289.1"/>
    <property type="molecule type" value="Genomic_DNA"/>
</dbReference>
<dbReference type="InterPro" id="IPR010330">
    <property type="entry name" value="CoiA_nuc"/>
</dbReference>
<sequence length="367" mass="43126">MLQAQLEDGRMIMLAAYRKEQIQCFRHAHFFCPVCRRPVKIRAGKKIIPHFAHVHIQDCEMERKGEGFYHLRGKLQLYHWLKMQGYTVNVEERIANAHRRPDLLVHAKDGKKIAIEYQCASISDDELMSRNEVYQQRGIKAVWILGGNRLKRTSTYLLHLPKREQRFLMKQKPNLPLQMLYYCADAQAFCNVQHILLTGKKQTVGQFYYRSLQQTKFPQLFQPLPKYQQAIDLAWERLQSRTTAKPLTYAPRSVKQWIMQIYEKGYFLQDIPVSILLPVEAQYSLSVPPFIWQTDLWLNQLHPAVVGENITLAQLLYTCRRWETAIKPFAVHTTKHPVETYMEKLCQAGLFEQNQDGSYLKKKASPF</sequence>
<dbReference type="InterPro" id="IPR057253">
    <property type="entry name" value="CoiA-like_N"/>
</dbReference>
<dbReference type="Pfam" id="PF06054">
    <property type="entry name" value="CoiA_nuc"/>
    <property type="match status" value="1"/>
</dbReference>
<dbReference type="Pfam" id="PF25166">
    <property type="entry name" value="CoiA_C"/>
    <property type="match status" value="1"/>
</dbReference>
<dbReference type="RefSeq" id="WP_097042254.1">
    <property type="nucleotide sequence ID" value="NZ_OBEK01000003.1"/>
</dbReference>
<dbReference type="AlphaFoldDB" id="A0A285NXX0"/>
<evidence type="ECO:0000259" key="2">
    <source>
        <dbReference type="Pfam" id="PF25164"/>
    </source>
</evidence>
<dbReference type="InterPro" id="IPR057252">
    <property type="entry name" value="CoiA_C"/>
</dbReference>
<organism evidence="4 5">
    <name type="scientific">Terribacillus aidingensis</name>
    <dbReference type="NCBI Taxonomy" id="586416"/>
    <lineage>
        <taxon>Bacteria</taxon>
        <taxon>Bacillati</taxon>
        <taxon>Bacillota</taxon>
        <taxon>Bacilli</taxon>
        <taxon>Bacillales</taxon>
        <taxon>Bacillaceae</taxon>
        <taxon>Terribacillus</taxon>
    </lineage>
</organism>
<keyword evidence="5" id="KW-1185">Reference proteome</keyword>
<feature type="domain" description="Competence protein CoiA C-terminal" evidence="3">
    <location>
        <begin position="234"/>
        <end position="364"/>
    </location>
</feature>
<evidence type="ECO:0000259" key="1">
    <source>
        <dbReference type="Pfam" id="PF06054"/>
    </source>
</evidence>
<reference evidence="5" key="1">
    <citation type="submission" date="2017-09" db="EMBL/GenBank/DDBJ databases">
        <authorList>
            <person name="Varghese N."/>
            <person name="Submissions S."/>
        </authorList>
    </citation>
    <scope>NUCLEOTIDE SEQUENCE [LARGE SCALE GENOMIC DNA]</scope>
    <source>
        <strain evidence="5">CGMCC 1.8913</strain>
    </source>
</reference>
<evidence type="ECO:0000259" key="3">
    <source>
        <dbReference type="Pfam" id="PF25166"/>
    </source>
</evidence>
<evidence type="ECO:0000313" key="5">
    <source>
        <dbReference type="Proteomes" id="UP000219356"/>
    </source>
</evidence>
<dbReference type="OrthoDB" id="3784230at2"/>
<name>A0A285NXX0_9BACI</name>
<feature type="domain" description="Competence protein CoiA nuclease-like" evidence="1">
    <location>
        <begin position="66"/>
        <end position="223"/>
    </location>
</feature>
<dbReference type="InterPro" id="IPR021176">
    <property type="entry name" value="Competence-induced_CoiA"/>
</dbReference>
<dbReference type="PIRSF" id="PIRSF007487">
    <property type="entry name" value="Competence-induced_CoiA_bac"/>
    <property type="match status" value="1"/>
</dbReference>
<dbReference type="Proteomes" id="UP000219356">
    <property type="component" value="Unassembled WGS sequence"/>
</dbReference>
<gene>
    <name evidence="4" type="ORF">SAMN05421503_2311</name>
</gene>
<dbReference type="Pfam" id="PF25164">
    <property type="entry name" value="CoiA_N"/>
    <property type="match status" value="1"/>
</dbReference>
<protein>
    <submittedName>
        <fullName evidence="4">Competence protein CoiA-like family, contains a predicted nuclease domain</fullName>
    </submittedName>
</protein>